<protein>
    <recommendedName>
        <fullName evidence="6">FMN dependent NADH:quinone oxidoreductase</fullName>
        <ecNumber evidence="6">1.6.5.-</ecNumber>
    </recommendedName>
    <alternativeName>
        <fullName evidence="6">Azo-dye reductase</fullName>
    </alternativeName>
    <alternativeName>
        <fullName evidence="6">FMN-dependent NADH-azo compound oxidoreductase</fullName>
    </alternativeName>
    <alternativeName>
        <fullName evidence="6">FMN-dependent NADH-azoreductase</fullName>
        <ecNumber evidence="6">1.7.1.17</ecNumber>
    </alternativeName>
</protein>
<dbReference type="SUPFAM" id="SSF52218">
    <property type="entry name" value="Flavoproteins"/>
    <property type="match status" value="1"/>
</dbReference>
<keyword evidence="9" id="KW-1185">Reference proteome</keyword>
<dbReference type="GO" id="GO:0010181">
    <property type="term" value="F:FMN binding"/>
    <property type="evidence" value="ECO:0007669"/>
    <property type="project" value="UniProtKB-UniRule"/>
</dbReference>
<dbReference type="GO" id="GO:0016652">
    <property type="term" value="F:oxidoreductase activity, acting on NAD(P)H as acceptor"/>
    <property type="evidence" value="ECO:0007669"/>
    <property type="project" value="UniProtKB-UniRule"/>
</dbReference>
<dbReference type="EMBL" id="VJMG01000064">
    <property type="protein sequence ID" value="TRL35586.1"/>
    <property type="molecule type" value="Genomic_DNA"/>
</dbReference>
<dbReference type="Proteomes" id="UP000316801">
    <property type="component" value="Unassembled WGS sequence"/>
</dbReference>
<comment type="function">
    <text evidence="6">Also exhibits azoreductase activity. Catalyzes the reductive cleavage of the azo bond in aromatic azo compounds to the corresponding amines.</text>
</comment>
<evidence type="ECO:0000256" key="2">
    <source>
        <dbReference type="ARBA" id="ARBA00022643"/>
    </source>
</evidence>
<evidence type="ECO:0000256" key="4">
    <source>
        <dbReference type="ARBA" id="ARBA00023027"/>
    </source>
</evidence>
<comment type="caution">
    <text evidence="6">Lacks conserved residue(s) required for the propagation of feature annotation.</text>
</comment>
<dbReference type="PANTHER" id="PTHR43741:SF4">
    <property type="entry name" value="FMN-DEPENDENT NADH:QUINONE OXIDOREDUCTASE"/>
    <property type="match status" value="1"/>
</dbReference>
<feature type="binding site" evidence="6">
    <location>
        <position position="9"/>
    </location>
    <ligand>
        <name>FMN</name>
        <dbReference type="ChEBI" id="CHEBI:58210"/>
    </ligand>
</feature>
<organism evidence="8 9">
    <name type="scientific">Rhizobium straminoryzae</name>
    <dbReference type="NCBI Taxonomy" id="1387186"/>
    <lineage>
        <taxon>Bacteria</taxon>
        <taxon>Pseudomonadati</taxon>
        <taxon>Pseudomonadota</taxon>
        <taxon>Alphaproteobacteria</taxon>
        <taxon>Hyphomicrobiales</taxon>
        <taxon>Rhizobiaceae</taxon>
        <taxon>Rhizobium/Agrobacterium group</taxon>
        <taxon>Rhizobium</taxon>
    </lineage>
</organism>
<dbReference type="HAMAP" id="MF_01216">
    <property type="entry name" value="Azoreductase_type1"/>
    <property type="match status" value="1"/>
</dbReference>
<dbReference type="PANTHER" id="PTHR43741">
    <property type="entry name" value="FMN-DEPENDENT NADH-AZOREDUCTASE 1"/>
    <property type="match status" value="1"/>
</dbReference>
<dbReference type="GO" id="GO:0016655">
    <property type="term" value="F:oxidoreductase activity, acting on NAD(P)H, quinone or similar compound as acceptor"/>
    <property type="evidence" value="ECO:0007669"/>
    <property type="project" value="InterPro"/>
</dbReference>
<reference evidence="8 9" key="1">
    <citation type="submission" date="2019-07" db="EMBL/GenBank/DDBJ databases">
        <title>Ln-dependent methylotrophs.</title>
        <authorList>
            <person name="Tani A."/>
        </authorList>
    </citation>
    <scope>NUCLEOTIDE SEQUENCE [LARGE SCALE GENOMIC DNA]</scope>
    <source>
        <strain evidence="8 9">SM12</strain>
    </source>
</reference>
<evidence type="ECO:0000313" key="8">
    <source>
        <dbReference type="EMBL" id="TRL35586.1"/>
    </source>
</evidence>
<gene>
    <name evidence="6" type="primary">azoR</name>
    <name evidence="8" type="ORF">FNA46_19765</name>
</gene>
<keyword evidence="4 6" id="KW-0520">NAD</keyword>
<keyword evidence="3 6" id="KW-0560">Oxidoreductase</keyword>
<evidence type="ECO:0000256" key="5">
    <source>
        <dbReference type="ARBA" id="ARBA00048542"/>
    </source>
</evidence>
<proteinExistence type="inferred from homology"/>
<dbReference type="Gene3D" id="3.40.50.360">
    <property type="match status" value="1"/>
</dbReference>
<feature type="binding site" evidence="6">
    <location>
        <begin position="96"/>
        <end position="99"/>
    </location>
    <ligand>
        <name>FMN</name>
        <dbReference type="ChEBI" id="CHEBI:58210"/>
    </ligand>
</feature>
<evidence type="ECO:0000256" key="6">
    <source>
        <dbReference type="HAMAP-Rule" id="MF_01216"/>
    </source>
</evidence>
<dbReference type="RefSeq" id="WP_143126957.1">
    <property type="nucleotide sequence ID" value="NZ_VJMG01000064.1"/>
</dbReference>
<dbReference type="InterPro" id="IPR003680">
    <property type="entry name" value="Flavodoxin_fold"/>
</dbReference>
<dbReference type="EC" id="1.7.1.17" evidence="6"/>
<dbReference type="InterPro" id="IPR050104">
    <property type="entry name" value="FMN-dep_NADH:Q_OxRdtase_AzoR1"/>
</dbReference>
<dbReference type="GO" id="GO:0009055">
    <property type="term" value="F:electron transfer activity"/>
    <property type="evidence" value="ECO:0007669"/>
    <property type="project" value="UniProtKB-UniRule"/>
</dbReference>
<evidence type="ECO:0000313" key="9">
    <source>
        <dbReference type="Proteomes" id="UP000316801"/>
    </source>
</evidence>
<evidence type="ECO:0000256" key="1">
    <source>
        <dbReference type="ARBA" id="ARBA00022630"/>
    </source>
</evidence>
<feature type="domain" description="Flavodoxin-like fold" evidence="7">
    <location>
        <begin position="1"/>
        <end position="200"/>
    </location>
</feature>
<dbReference type="EC" id="1.6.5.-" evidence="6"/>
<keyword evidence="1 6" id="KW-0285">Flavoprotein</keyword>
<accession>A0A549T139</accession>
<comment type="caution">
    <text evidence="8">The sequence shown here is derived from an EMBL/GenBank/DDBJ whole genome shotgun (WGS) entry which is preliminary data.</text>
</comment>
<dbReference type="AlphaFoldDB" id="A0A549T139"/>
<comment type="function">
    <text evidence="6">Quinone reductase that provides resistance to thiol-specific stress caused by electrophilic quinones.</text>
</comment>
<sequence length="205" mass="22141">MKILHIDSSILGASSITRDLTATIIDAMRTRNANVEIEYLDLVEDPISHMDGAVAAGFRPNVKTEFDAAALHEKDTSDRLVAQFLASDVIVIGAPMYNFSVPTQLKAWLDRIAQPGKTFKYTETGPIGLADGKRVIIASGRGGFYLEGPLVQLDFQESYLKAFFGFLGIHDVRFVRAEGASRGEEIRQKGIASAKAAIAAALVAA</sequence>
<comment type="subunit">
    <text evidence="6">Homodimer.</text>
</comment>
<comment type="catalytic activity">
    <reaction evidence="5">
        <text>N,N-dimethyl-1,4-phenylenediamine + anthranilate + 2 NAD(+) = 2-(4-dimethylaminophenyl)diazenylbenzoate + 2 NADH + 2 H(+)</text>
        <dbReference type="Rhea" id="RHEA:55872"/>
        <dbReference type="ChEBI" id="CHEBI:15378"/>
        <dbReference type="ChEBI" id="CHEBI:15783"/>
        <dbReference type="ChEBI" id="CHEBI:16567"/>
        <dbReference type="ChEBI" id="CHEBI:57540"/>
        <dbReference type="ChEBI" id="CHEBI:57945"/>
        <dbReference type="ChEBI" id="CHEBI:71579"/>
        <dbReference type="EC" id="1.7.1.17"/>
    </reaction>
    <physiologicalReaction direction="right-to-left" evidence="5">
        <dbReference type="Rhea" id="RHEA:55874"/>
    </physiologicalReaction>
</comment>
<evidence type="ECO:0000259" key="7">
    <source>
        <dbReference type="Pfam" id="PF02525"/>
    </source>
</evidence>
<comment type="cofactor">
    <cofactor evidence="6">
        <name>FMN</name>
        <dbReference type="ChEBI" id="CHEBI:58210"/>
    </cofactor>
    <text evidence="6">Binds 1 FMN per subunit.</text>
</comment>
<evidence type="ECO:0000256" key="3">
    <source>
        <dbReference type="ARBA" id="ARBA00023002"/>
    </source>
</evidence>
<dbReference type="Pfam" id="PF02525">
    <property type="entry name" value="Flavodoxin_2"/>
    <property type="match status" value="1"/>
</dbReference>
<comment type="catalytic activity">
    <reaction evidence="6">
        <text>2 a quinone + NADH + H(+) = 2 a 1,4-benzosemiquinone + NAD(+)</text>
        <dbReference type="Rhea" id="RHEA:65952"/>
        <dbReference type="ChEBI" id="CHEBI:15378"/>
        <dbReference type="ChEBI" id="CHEBI:57540"/>
        <dbReference type="ChEBI" id="CHEBI:57945"/>
        <dbReference type="ChEBI" id="CHEBI:132124"/>
        <dbReference type="ChEBI" id="CHEBI:134225"/>
    </reaction>
</comment>
<keyword evidence="2 6" id="KW-0288">FMN</keyword>
<comment type="similarity">
    <text evidence="6">Belongs to the azoreductase type 1 family.</text>
</comment>
<dbReference type="InterPro" id="IPR029039">
    <property type="entry name" value="Flavoprotein-like_sf"/>
</dbReference>
<name>A0A549T139_9HYPH</name>
<dbReference type="InterPro" id="IPR023048">
    <property type="entry name" value="NADH:quinone_OxRdtase_FMN_depd"/>
</dbReference>